<evidence type="ECO:0000256" key="2">
    <source>
        <dbReference type="ARBA" id="ARBA00022692"/>
    </source>
</evidence>
<dbReference type="GO" id="GO:0005635">
    <property type="term" value="C:nuclear envelope"/>
    <property type="evidence" value="ECO:0007669"/>
    <property type="project" value="UniProtKB-ARBA"/>
</dbReference>
<sequence length="451" mass="48580">MSRAWTMALCAIGALTGREVQRLVRRGPIACALTAEQLARSEEAVRAALEQQERLVDESSLEAAKLLEELFGEMQSVKNLSAAFEARSDAASLQAAAVAEAVTRADARCGAEDEAVAAVGVAVSAAEAAAAEARAAAAEVREAWRAFEASASPEALSRKVDAVEAVARETRERIAASLAEAQQSIKAAHRRRLEEVERAATARADEVVREAVSRSSLCHARELDGKYVDYSELKRLVDEAARRYLEGDRLGEYDFALAAAGATVVNRLTSEPYTPDDRYIPTWLWHSIGRDAGVGRRQDAISERVSFGSCFAFAGASGNLTVKTSAPVRPTSFSLEHIHGALCNPVHNRNCSSAPRTFKVLGFPMGIGSDSGVDPPPSLTLGEYQYHANSLTKPALQNFPVDPSRYHPDHHDAPAFDYITLQVDSNHGHPNYTCIYRFRVHGLPAAAALGG</sequence>
<keyword evidence="5" id="KW-0175">Coiled coil</keyword>
<dbReference type="InterPro" id="IPR012919">
    <property type="entry name" value="SUN_dom"/>
</dbReference>
<keyword evidence="2" id="KW-0812">Transmembrane</keyword>
<comment type="subcellular location">
    <subcellularLocation>
        <location evidence="1">Membrane</location>
    </subcellularLocation>
</comment>
<evidence type="ECO:0000313" key="7">
    <source>
        <dbReference type="EMBL" id="KAJ8602247.1"/>
    </source>
</evidence>
<dbReference type="InterPro" id="IPR045119">
    <property type="entry name" value="SUN1-5"/>
</dbReference>
<comment type="caution">
    <text evidence="7">The sequence shown here is derived from an EMBL/GenBank/DDBJ whole genome shotgun (WGS) entry which is preliminary data.</text>
</comment>
<evidence type="ECO:0000256" key="4">
    <source>
        <dbReference type="ARBA" id="ARBA00023136"/>
    </source>
</evidence>
<protein>
    <recommendedName>
        <fullName evidence="6">SUN domain-containing protein</fullName>
    </recommendedName>
</protein>
<keyword evidence="8" id="KW-1185">Reference proteome</keyword>
<dbReference type="EMBL" id="JAQMWT010000388">
    <property type="protein sequence ID" value="KAJ8602247.1"/>
    <property type="molecule type" value="Genomic_DNA"/>
</dbReference>
<evidence type="ECO:0000259" key="6">
    <source>
        <dbReference type="PROSITE" id="PS51469"/>
    </source>
</evidence>
<name>A0AAD7XI07_9STRA</name>
<organism evidence="7 8">
    <name type="scientific">Chrysophaeum taylorii</name>
    <dbReference type="NCBI Taxonomy" id="2483200"/>
    <lineage>
        <taxon>Eukaryota</taxon>
        <taxon>Sar</taxon>
        <taxon>Stramenopiles</taxon>
        <taxon>Ochrophyta</taxon>
        <taxon>Pelagophyceae</taxon>
        <taxon>Pelagomonadales</taxon>
        <taxon>Pelagomonadaceae</taxon>
        <taxon>Chrysophaeum</taxon>
    </lineage>
</organism>
<evidence type="ECO:0000313" key="8">
    <source>
        <dbReference type="Proteomes" id="UP001230188"/>
    </source>
</evidence>
<proteinExistence type="predicted"/>
<dbReference type="AlphaFoldDB" id="A0AAD7XI07"/>
<dbReference type="GO" id="GO:0043495">
    <property type="term" value="F:protein-membrane adaptor activity"/>
    <property type="evidence" value="ECO:0007669"/>
    <property type="project" value="TreeGrafter"/>
</dbReference>
<dbReference type="Proteomes" id="UP001230188">
    <property type="component" value="Unassembled WGS sequence"/>
</dbReference>
<dbReference type="PANTHER" id="PTHR12911:SF8">
    <property type="entry name" value="KLAROID PROTEIN-RELATED"/>
    <property type="match status" value="1"/>
</dbReference>
<keyword evidence="4" id="KW-0472">Membrane</keyword>
<reference evidence="7" key="1">
    <citation type="submission" date="2023-01" db="EMBL/GenBank/DDBJ databases">
        <title>Metagenome sequencing of chrysophaentin producing Chrysophaeum taylorii.</title>
        <authorList>
            <person name="Davison J."/>
            <person name="Bewley C."/>
        </authorList>
    </citation>
    <scope>NUCLEOTIDE SEQUENCE</scope>
    <source>
        <strain evidence="7">NIES-1699</strain>
    </source>
</reference>
<feature type="coiled-coil region" evidence="5">
    <location>
        <begin position="35"/>
        <end position="69"/>
    </location>
</feature>
<evidence type="ECO:0000256" key="3">
    <source>
        <dbReference type="ARBA" id="ARBA00022989"/>
    </source>
</evidence>
<evidence type="ECO:0000256" key="5">
    <source>
        <dbReference type="SAM" id="Coils"/>
    </source>
</evidence>
<keyword evidence="3" id="KW-1133">Transmembrane helix</keyword>
<evidence type="ECO:0000256" key="1">
    <source>
        <dbReference type="ARBA" id="ARBA00004370"/>
    </source>
</evidence>
<gene>
    <name evidence="7" type="ORF">CTAYLR_003625</name>
</gene>
<dbReference type="Gene3D" id="2.60.120.260">
    <property type="entry name" value="Galactose-binding domain-like"/>
    <property type="match status" value="1"/>
</dbReference>
<dbReference type="Pfam" id="PF07738">
    <property type="entry name" value="Sad1_UNC"/>
    <property type="match status" value="1"/>
</dbReference>
<dbReference type="PANTHER" id="PTHR12911">
    <property type="entry name" value="SAD1/UNC-84-LIKE PROTEIN-RELATED"/>
    <property type="match status" value="1"/>
</dbReference>
<accession>A0AAD7XI07</accession>
<feature type="domain" description="SUN" evidence="6">
    <location>
        <begin position="261"/>
        <end position="445"/>
    </location>
</feature>
<dbReference type="PROSITE" id="PS51469">
    <property type="entry name" value="SUN"/>
    <property type="match status" value="1"/>
</dbReference>
<dbReference type="GO" id="GO:0016020">
    <property type="term" value="C:membrane"/>
    <property type="evidence" value="ECO:0007669"/>
    <property type="project" value="UniProtKB-SubCell"/>
</dbReference>